<protein>
    <submittedName>
        <fullName evidence="1">Uncharacterized protein</fullName>
    </submittedName>
</protein>
<dbReference type="EMBL" id="CASHSV030000311">
    <property type="protein sequence ID" value="CAJ2659108.1"/>
    <property type="molecule type" value="Genomic_DNA"/>
</dbReference>
<dbReference type="Proteomes" id="UP001177021">
    <property type="component" value="Unassembled WGS sequence"/>
</dbReference>
<reference evidence="1" key="1">
    <citation type="submission" date="2023-10" db="EMBL/GenBank/DDBJ databases">
        <authorList>
            <person name="Rodriguez Cubillos JULIANA M."/>
            <person name="De Vega J."/>
        </authorList>
    </citation>
    <scope>NUCLEOTIDE SEQUENCE</scope>
</reference>
<sequence length="355" mass="40620">MSGEENSPEDSSGEFADYIELVVDANASSADSLSDMEVESQDQSESFRGLHFRSTNKEAKRKLRRLLQKEARETEASTSKGSMIQSAHACKFSELYLHTVSPLEQGLRLEGDEMSRLSSRTMKSLLNHRKLCLVLDLDHTLLNTTSLFWLTSEEMALNTNAGSLQGSLFISESMNLMTKLRPFVRTFLKEASEMFEMYIYTMGDRPYAIQMAKLLDPQEEYFKDKIISRDDGTKKDKKDLDIVMGTENAILILDDKEEVLSSLRGEVLSGCVIVFSHNFRSDLRPLKNMARRLGATCYTNPDATVTHVVATEFVTKETRWATQHNKFLVSRHWLEASHIFFQKQPEENFILRQRQ</sequence>
<evidence type="ECO:0000313" key="1">
    <source>
        <dbReference type="EMBL" id="CAJ2659108.1"/>
    </source>
</evidence>
<evidence type="ECO:0000313" key="2">
    <source>
        <dbReference type="Proteomes" id="UP001177021"/>
    </source>
</evidence>
<comment type="caution">
    <text evidence="1">The sequence shown here is derived from an EMBL/GenBank/DDBJ whole genome shotgun (WGS) entry which is preliminary data.</text>
</comment>
<proteinExistence type="predicted"/>
<keyword evidence="2" id="KW-1185">Reference proteome</keyword>
<organism evidence="1 2">
    <name type="scientific">Trifolium pratense</name>
    <name type="common">Red clover</name>
    <dbReference type="NCBI Taxonomy" id="57577"/>
    <lineage>
        <taxon>Eukaryota</taxon>
        <taxon>Viridiplantae</taxon>
        <taxon>Streptophyta</taxon>
        <taxon>Embryophyta</taxon>
        <taxon>Tracheophyta</taxon>
        <taxon>Spermatophyta</taxon>
        <taxon>Magnoliopsida</taxon>
        <taxon>eudicotyledons</taxon>
        <taxon>Gunneridae</taxon>
        <taxon>Pentapetalae</taxon>
        <taxon>rosids</taxon>
        <taxon>fabids</taxon>
        <taxon>Fabales</taxon>
        <taxon>Fabaceae</taxon>
        <taxon>Papilionoideae</taxon>
        <taxon>50 kb inversion clade</taxon>
        <taxon>NPAAA clade</taxon>
        <taxon>Hologalegina</taxon>
        <taxon>IRL clade</taxon>
        <taxon>Trifolieae</taxon>
        <taxon>Trifolium</taxon>
    </lineage>
</organism>
<name>A0ACB0KRI6_TRIPR</name>
<gene>
    <name evidence="1" type="ORF">MILVUS5_LOCUS25354</name>
</gene>
<accession>A0ACB0KRI6</accession>